<keyword evidence="10" id="KW-1185">Reference proteome</keyword>
<protein>
    <submittedName>
        <fullName evidence="9">Secretion protein F</fullName>
    </submittedName>
</protein>
<accession>A0A3R8LIY1</accession>
<keyword evidence="2" id="KW-1003">Cell membrane</keyword>
<dbReference type="PANTHER" id="PTHR35007">
    <property type="entry name" value="INTEGRAL MEMBRANE PROTEIN-RELATED"/>
    <property type="match status" value="1"/>
</dbReference>
<evidence type="ECO:0000259" key="8">
    <source>
        <dbReference type="Pfam" id="PF00482"/>
    </source>
</evidence>
<dbReference type="InterPro" id="IPR018076">
    <property type="entry name" value="T2SS_GspF_dom"/>
</dbReference>
<keyword evidence="5 7" id="KW-0472">Membrane</keyword>
<evidence type="ECO:0000313" key="10">
    <source>
        <dbReference type="Proteomes" id="UP000274920"/>
    </source>
</evidence>
<evidence type="ECO:0000256" key="1">
    <source>
        <dbReference type="ARBA" id="ARBA00004651"/>
    </source>
</evidence>
<evidence type="ECO:0000256" key="7">
    <source>
        <dbReference type="SAM" id="Phobius"/>
    </source>
</evidence>
<organism evidence="9 10">
    <name type="scientific">Schaedlerella arabinosiphila</name>
    <dbReference type="NCBI Taxonomy" id="2044587"/>
    <lineage>
        <taxon>Bacteria</taxon>
        <taxon>Bacillati</taxon>
        <taxon>Bacillota</taxon>
        <taxon>Clostridia</taxon>
        <taxon>Lachnospirales</taxon>
        <taxon>Lachnospiraceae</taxon>
        <taxon>Schaedlerella</taxon>
    </lineage>
</organism>
<gene>
    <name evidence="9" type="ORF">EBB54_25560</name>
</gene>
<dbReference type="Pfam" id="PF00482">
    <property type="entry name" value="T2SSF"/>
    <property type="match status" value="1"/>
</dbReference>
<feature type="transmembrane region" description="Helical" evidence="7">
    <location>
        <begin position="403"/>
        <end position="426"/>
    </location>
</feature>
<evidence type="ECO:0000256" key="3">
    <source>
        <dbReference type="ARBA" id="ARBA00022692"/>
    </source>
</evidence>
<feature type="compositionally biased region" description="Polar residues" evidence="6">
    <location>
        <begin position="54"/>
        <end position="69"/>
    </location>
</feature>
<evidence type="ECO:0000256" key="4">
    <source>
        <dbReference type="ARBA" id="ARBA00022989"/>
    </source>
</evidence>
<comment type="caution">
    <text evidence="9">The sequence shown here is derived from an EMBL/GenBank/DDBJ whole genome shotgun (WGS) entry which is preliminary data.</text>
</comment>
<comment type="subcellular location">
    <subcellularLocation>
        <location evidence="1">Cell membrane</location>
        <topology evidence="1">Multi-pass membrane protein</topology>
    </subcellularLocation>
</comment>
<feature type="transmembrane region" description="Helical" evidence="7">
    <location>
        <begin position="25"/>
        <end position="46"/>
    </location>
</feature>
<sequence>MNRRRRKETKKQGILSRAEEKWNPLYVKMGLVFLAVSAAALLVFWMDNTQPFPQDENGSSVVSRNSQGQGEREEKLKVQIGDTEEMMTVTVGEQEYTQEQLDKVFREAGEQLEKLVLGENESLDEVRSSLNLVSSIPDTGISVSWEVDEHETMNLQGELKTENLTDEGTLVKLTAVLSYKEETAETAFFARLYPPRLNQTEKLLKRLDEEIGRMDEETKEDEYLSLPSNVDGIPVIWKYGRNFRALGLMLMGAAAALFLYAAELEKQKNRKKEREVQMALDYPQMVSKLTLYLGAGMTVRKAWYRIAEDYELQKEEKGKREVYEEMLYTMHEIQGGGSEGECYEKFGERCALPAYKKFGAMLSQNLKKGTKGLAPLLKQEADNAFEERKSLAKRLGEEAGTRMLLPMFLMLAVVLVIIVVPAFFSIQI</sequence>
<name>A0A3R8LIY1_9FIRM</name>
<dbReference type="GO" id="GO:0005886">
    <property type="term" value="C:plasma membrane"/>
    <property type="evidence" value="ECO:0007669"/>
    <property type="project" value="UniProtKB-SubCell"/>
</dbReference>
<reference evidence="9" key="1">
    <citation type="submission" date="2018-10" db="EMBL/GenBank/DDBJ databases">
        <title>Schaedlerella arabinophila gen. nov. sp. nov., isolated from the mouse intestinal tract and comparative analysis with the genome of the closely related altered Schaedler flora strain ASF502.</title>
        <authorList>
            <person name="Miyake S."/>
            <person name="Soh M."/>
            <person name="Seedorf H."/>
        </authorList>
    </citation>
    <scope>NUCLEOTIDE SEQUENCE [LARGE SCALE GENOMIC DNA]</scope>
    <source>
        <strain evidence="9">DSM 106076</strain>
    </source>
</reference>
<evidence type="ECO:0000313" key="9">
    <source>
        <dbReference type="EMBL" id="RRK34322.1"/>
    </source>
</evidence>
<evidence type="ECO:0000256" key="5">
    <source>
        <dbReference type="ARBA" id="ARBA00023136"/>
    </source>
</evidence>
<dbReference type="PANTHER" id="PTHR35007:SF4">
    <property type="entry name" value="CONSERVED TRANSMEMBRANE PROTEIN-RELATED"/>
    <property type="match status" value="1"/>
</dbReference>
<evidence type="ECO:0000256" key="6">
    <source>
        <dbReference type="SAM" id="MobiDB-lite"/>
    </source>
</evidence>
<keyword evidence="3 7" id="KW-0812">Transmembrane</keyword>
<dbReference type="Proteomes" id="UP000274920">
    <property type="component" value="Unassembled WGS sequence"/>
</dbReference>
<proteinExistence type="predicted"/>
<feature type="region of interest" description="Disordered" evidence="6">
    <location>
        <begin position="54"/>
        <end position="75"/>
    </location>
</feature>
<feature type="domain" description="Type II secretion system protein GspF" evidence="8">
    <location>
        <begin position="289"/>
        <end position="421"/>
    </location>
</feature>
<feature type="transmembrane region" description="Helical" evidence="7">
    <location>
        <begin position="243"/>
        <end position="262"/>
    </location>
</feature>
<evidence type="ECO:0000256" key="2">
    <source>
        <dbReference type="ARBA" id="ARBA00022475"/>
    </source>
</evidence>
<dbReference type="RefSeq" id="WP_125129468.1">
    <property type="nucleotide sequence ID" value="NZ_RHJS01000002.1"/>
</dbReference>
<dbReference type="EMBL" id="RHJS01000002">
    <property type="protein sequence ID" value="RRK34322.1"/>
    <property type="molecule type" value="Genomic_DNA"/>
</dbReference>
<dbReference type="AlphaFoldDB" id="A0A3R8LIY1"/>
<keyword evidence="4 7" id="KW-1133">Transmembrane helix</keyword>